<keyword evidence="2" id="KW-1185">Reference proteome</keyword>
<protein>
    <submittedName>
        <fullName evidence="1">Uncharacterized protein</fullName>
    </submittedName>
</protein>
<evidence type="ECO:0000313" key="1">
    <source>
        <dbReference type="EMBL" id="KIP51758.1"/>
    </source>
</evidence>
<evidence type="ECO:0000313" key="2">
    <source>
        <dbReference type="Proteomes" id="UP000032120"/>
    </source>
</evidence>
<dbReference type="Proteomes" id="UP000032120">
    <property type="component" value="Unassembled WGS sequence"/>
</dbReference>
<comment type="caution">
    <text evidence="1">The sequence shown here is derived from an EMBL/GenBank/DDBJ whole genome shotgun (WGS) entry which is preliminary data.</text>
</comment>
<accession>A0A0D0IQI4</accession>
<dbReference type="AlphaFoldDB" id="A0A0D0IQI4"/>
<reference evidence="1 2" key="1">
    <citation type="submission" date="2015-01" db="EMBL/GenBank/DDBJ databases">
        <title>Draft genome sequence of Leucobacter komagatae strain VKM ST2845.</title>
        <authorList>
            <person name="Karlyshev A.V."/>
            <person name="Kudryashova E.B."/>
        </authorList>
    </citation>
    <scope>NUCLEOTIDE SEQUENCE [LARGE SCALE GENOMIC DNA]</scope>
    <source>
        <strain evidence="1 2">VKM ST2845</strain>
    </source>
</reference>
<sequence>MLQMRCARAMGVARTASWRPSFALPAWRGAASRHVETLVFLLSESEQGCLTQELTGRSLAAGARGNAKR</sequence>
<proteinExistence type="predicted"/>
<name>A0A0D0IQI4_9MICO</name>
<gene>
    <name evidence="1" type="ORF">SD72_13345</name>
</gene>
<dbReference type="EMBL" id="JXSQ01000023">
    <property type="protein sequence ID" value="KIP51758.1"/>
    <property type="molecule type" value="Genomic_DNA"/>
</dbReference>
<organism evidence="1 2">
    <name type="scientific">Leucobacter komagatae</name>
    <dbReference type="NCBI Taxonomy" id="55969"/>
    <lineage>
        <taxon>Bacteria</taxon>
        <taxon>Bacillati</taxon>
        <taxon>Actinomycetota</taxon>
        <taxon>Actinomycetes</taxon>
        <taxon>Micrococcales</taxon>
        <taxon>Microbacteriaceae</taxon>
        <taxon>Leucobacter</taxon>
    </lineage>
</organism>